<gene>
    <name evidence="2" type="ORF">KLLA0_A02387g</name>
</gene>
<evidence type="ECO:0000313" key="3">
    <source>
        <dbReference type="Proteomes" id="UP000000598"/>
    </source>
</evidence>
<accession>Q6CY83</accession>
<protein>
    <submittedName>
        <fullName evidence="2">KLLA0A02387p</fullName>
    </submittedName>
</protein>
<dbReference type="AlphaFoldDB" id="Q6CY83"/>
<reference evidence="2 3" key="1">
    <citation type="journal article" date="2004" name="Nature">
        <title>Genome evolution in yeasts.</title>
        <authorList>
            <consortium name="Genolevures"/>
            <person name="Dujon B."/>
            <person name="Sherman D."/>
            <person name="Fischer G."/>
            <person name="Durrens P."/>
            <person name="Casaregola S."/>
            <person name="Lafontaine I."/>
            <person name="de Montigny J."/>
            <person name="Marck C."/>
            <person name="Neuveglise C."/>
            <person name="Talla E."/>
            <person name="Goffard N."/>
            <person name="Frangeul L."/>
            <person name="Aigle M."/>
            <person name="Anthouard V."/>
            <person name="Babour A."/>
            <person name="Barbe V."/>
            <person name="Barnay S."/>
            <person name="Blanchin S."/>
            <person name="Beckerich J.M."/>
            <person name="Beyne E."/>
            <person name="Bleykasten C."/>
            <person name="Boisrame A."/>
            <person name="Boyer J."/>
            <person name="Cattolico L."/>
            <person name="Confanioleri F."/>
            <person name="de Daruvar A."/>
            <person name="Despons L."/>
            <person name="Fabre E."/>
            <person name="Fairhead C."/>
            <person name="Ferry-Dumazet H."/>
            <person name="Groppi A."/>
            <person name="Hantraye F."/>
            <person name="Hennequin C."/>
            <person name="Jauniaux N."/>
            <person name="Joyet P."/>
            <person name="Kachouri R."/>
            <person name="Kerrest A."/>
            <person name="Koszul R."/>
            <person name="Lemaire M."/>
            <person name="Lesur I."/>
            <person name="Ma L."/>
            <person name="Muller H."/>
            <person name="Nicaud J.M."/>
            <person name="Nikolski M."/>
            <person name="Oztas S."/>
            <person name="Ozier-Kalogeropoulos O."/>
            <person name="Pellenz S."/>
            <person name="Potier S."/>
            <person name="Richard G.F."/>
            <person name="Straub M.L."/>
            <person name="Suleau A."/>
            <person name="Swennene D."/>
            <person name="Tekaia F."/>
            <person name="Wesolowski-Louvel M."/>
            <person name="Westhof E."/>
            <person name="Wirth B."/>
            <person name="Zeniou-Meyer M."/>
            <person name="Zivanovic I."/>
            <person name="Bolotin-Fukuhara M."/>
            <person name="Thierry A."/>
            <person name="Bouchier C."/>
            <person name="Caudron B."/>
            <person name="Scarpelli C."/>
            <person name="Gaillardin C."/>
            <person name="Weissenbach J."/>
            <person name="Wincker P."/>
            <person name="Souciet J.L."/>
        </authorList>
    </citation>
    <scope>NUCLEOTIDE SEQUENCE [LARGE SCALE GENOMIC DNA]</scope>
    <source>
        <strain evidence="3">ATCC 8585 / CBS 2359 / DSM 70799 / NBRC 1267 / NRRL Y-1140 / WM37</strain>
    </source>
</reference>
<dbReference type="KEGG" id="kla:KLLA0_A02387g"/>
<keyword evidence="1" id="KW-1133">Transmembrane helix</keyword>
<proteinExistence type="predicted"/>
<keyword evidence="3" id="KW-1185">Reference proteome</keyword>
<dbReference type="Proteomes" id="UP000000598">
    <property type="component" value="Chromosome A"/>
</dbReference>
<dbReference type="HOGENOM" id="CLU_1594789_0_0_1"/>
<feature type="transmembrane region" description="Helical" evidence="1">
    <location>
        <begin position="20"/>
        <end position="39"/>
    </location>
</feature>
<keyword evidence="1" id="KW-0812">Transmembrane</keyword>
<keyword evidence="1" id="KW-0472">Membrane</keyword>
<dbReference type="EMBL" id="CR382121">
    <property type="protein sequence ID" value="CAH02694.1"/>
    <property type="molecule type" value="Genomic_DNA"/>
</dbReference>
<organism evidence="2 3">
    <name type="scientific">Kluyveromyces lactis (strain ATCC 8585 / CBS 2359 / DSM 70799 / NBRC 1267 / NRRL Y-1140 / WM37)</name>
    <name type="common">Yeast</name>
    <name type="synonym">Candida sphaerica</name>
    <dbReference type="NCBI Taxonomy" id="284590"/>
    <lineage>
        <taxon>Eukaryota</taxon>
        <taxon>Fungi</taxon>
        <taxon>Dikarya</taxon>
        <taxon>Ascomycota</taxon>
        <taxon>Saccharomycotina</taxon>
        <taxon>Saccharomycetes</taxon>
        <taxon>Saccharomycetales</taxon>
        <taxon>Saccharomycetaceae</taxon>
        <taxon>Kluyveromyces</taxon>
    </lineage>
</organism>
<dbReference type="GeneID" id="2896789"/>
<dbReference type="InParanoid" id="Q6CY83"/>
<evidence type="ECO:0000256" key="1">
    <source>
        <dbReference type="SAM" id="Phobius"/>
    </source>
</evidence>
<dbReference type="RefSeq" id="XP_451106.1">
    <property type="nucleotide sequence ID" value="XM_451106.1"/>
</dbReference>
<evidence type="ECO:0000313" key="2">
    <source>
        <dbReference type="EMBL" id="CAH02694.1"/>
    </source>
</evidence>
<sequence length="167" mass="19364">MYPILLRYWCSVALFKALRPVWYFIPFGFVIFPLGLLSLSKEAYLQLKIYQLQKSELDSRTVASAFLSRYNWFWNSAPVLNTDKYIFGDLSLRIASLLETLSLLPEIMEPLYGSIESLVNFTSTNSAKMTESRQDKADKKSESSFYKDYDLLEDILFEFKTNTPEGT</sequence>
<dbReference type="PaxDb" id="284590-Q6CY83"/>
<name>Q6CY83_KLULA</name>